<proteinExistence type="predicted"/>
<gene>
    <name evidence="1" type="ORF">SAMN05444406_1512</name>
</gene>
<accession>A0A1I5YKQ8</accession>
<dbReference type="PROSITE" id="PS51257">
    <property type="entry name" value="PROKAR_LIPOPROTEIN"/>
    <property type="match status" value="1"/>
</dbReference>
<evidence type="ECO:0000313" key="1">
    <source>
        <dbReference type="EMBL" id="SFQ44715.1"/>
    </source>
</evidence>
<dbReference type="Pfam" id="PF16430">
    <property type="entry name" value="DUF5027"/>
    <property type="match status" value="1"/>
</dbReference>
<dbReference type="RefSeq" id="WP_025747780.1">
    <property type="nucleotide sequence ID" value="NZ_FOXR01000051.1"/>
</dbReference>
<name>A0A1I5YKQ8_9FIRM</name>
<evidence type="ECO:0008006" key="3">
    <source>
        <dbReference type="Google" id="ProtNLM"/>
    </source>
</evidence>
<dbReference type="STRING" id="937334.SAMN05444406_1512"/>
<dbReference type="EMBL" id="FOXR01000051">
    <property type="protein sequence ID" value="SFQ44715.1"/>
    <property type="molecule type" value="Genomic_DNA"/>
</dbReference>
<evidence type="ECO:0000313" key="2">
    <source>
        <dbReference type="Proteomes" id="UP000198577"/>
    </source>
</evidence>
<reference evidence="1 2" key="1">
    <citation type="submission" date="2016-10" db="EMBL/GenBank/DDBJ databases">
        <authorList>
            <person name="de Groot N.N."/>
        </authorList>
    </citation>
    <scope>NUCLEOTIDE SEQUENCE [LARGE SCALE GENOMIC DNA]</scope>
    <source>
        <strain evidence="1 2">DSM 20678</strain>
    </source>
</reference>
<keyword evidence="2" id="KW-1185">Reference proteome</keyword>
<organism evidence="1 2">
    <name type="scientific">Caldicoprobacter faecalis</name>
    <dbReference type="NCBI Taxonomy" id="937334"/>
    <lineage>
        <taxon>Bacteria</taxon>
        <taxon>Bacillati</taxon>
        <taxon>Bacillota</taxon>
        <taxon>Clostridia</taxon>
        <taxon>Caldicoprobacterales</taxon>
        <taxon>Caldicoprobacteraceae</taxon>
        <taxon>Caldicoprobacter</taxon>
    </lineage>
</organism>
<dbReference type="Proteomes" id="UP000198577">
    <property type="component" value="Unassembled WGS sequence"/>
</dbReference>
<protein>
    <recommendedName>
        <fullName evidence="3">DUF4352 domain-containing protein</fullName>
    </recommendedName>
</protein>
<dbReference type="InterPro" id="IPR032208">
    <property type="entry name" value="DUF5027"/>
</dbReference>
<dbReference type="AlphaFoldDB" id="A0A1I5YKQ8"/>
<sequence length="229" mass="26543">MKRLMILILLLCLLLTACSYYRFEDSIKRKLTEEIGKNRQENRENGESAQNIDEKYRYSEGVFHIGDVIPFDIWGKMELTVNSAKVFDSMSDAGIDKTRLHSEEVKEDGSNYFVLLDLTIKNIDASGLGNDGEDFYIDGVLIERDYIGYQDSLVSYFPIAYFSHSPSREDADWQKNYYKYTLSKGESLDCQIGFFVPRELVKNNEVVYCLGANTNIIRYYVELDLEVMR</sequence>